<dbReference type="InterPro" id="IPR017871">
    <property type="entry name" value="ABC_transporter-like_CS"/>
</dbReference>
<dbReference type="Gene3D" id="1.20.1560.10">
    <property type="entry name" value="ABC transporter type 1, transmembrane domain"/>
    <property type="match status" value="1"/>
</dbReference>
<dbReference type="SUPFAM" id="SSF52540">
    <property type="entry name" value="P-loop containing nucleoside triphosphate hydrolases"/>
    <property type="match status" value="1"/>
</dbReference>
<dbReference type="SUPFAM" id="SSF90123">
    <property type="entry name" value="ABC transporter transmembrane region"/>
    <property type="match status" value="1"/>
</dbReference>
<dbReference type="PROSITE" id="PS50929">
    <property type="entry name" value="ABC_TM1F"/>
    <property type="match status" value="1"/>
</dbReference>
<dbReference type="RefSeq" id="WP_344315052.1">
    <property type="nucleotide sequence ID" value="NZ_BAAANY010000042.1"/>
</dbReference>
<dbReference type="GO" id="GO:0016757">
    <property type="term" value="F:glycosyltransferase activity"/>
    <property type="evidence" value="ECO:0007669"/>
    <property type="project" value="UniProtKB-KW"/>
</dbReference>
<feature type="transmembrane region" description="Helical" evidence="7">
    <location>
        <begin position="243"/>
        <end position="266"/>
    </location>
</feature>
<proteinExistence type="predicted"/>
<dbReference type="InterPro" id="IPR003593">
    <property type="entry name" value="AAA+_ATPase"/>
</dbReference>
<evidence type="ECO:0000256" key="1">
    <source>
        <dbReference type="ARBA" id="ARBA00004651"/>
    </source>
</evidence>
<dbReference type="PROSITE" id="PS50893">
    <property type="entry name" value="ABC_TRANSPORTER_2"/>
    <property type="match status" value="1"/>
</dbReference>
<reference evidence="10 11" key="1">
    <citation type="journal article" date="2019" name="Int. J. Syst. Evol. Microbiol.">
        <title>The Global Catalogue of Microorganisms (GCM) 10K type strain sequencing project: providing services to taxonomists for standard genome sequencing and annotation.</title>
        <authorList>
            <consortium name="The Broad Institute Genomics Platform"/>
            <consortium name="The Broad Institute Genome Sequencing Center for Infectious Disease"/>
            <person name="Wu L."/>
            <person name="Ma J."/>
        </authorList>
    </citation>
    <scope>NUCLEOTIDE SEQUENCE [LARGE SCALE GENOMIC DNA]</scope>
    <source>
        <strain evidence="10 11">JCM 14718</strain>
    </source>
</reference>
<organism evidence="10 11">
    <name type="scientific">Fodinicola feengrottensis</name>
    <dbReference type="NCBI Taxonomy" id="435914"/>
    <lineage>
        <taxon>Bacteria</taxon>
        <taxon>Bacillati</taxon>
        <taxon>Actinomycetota</taxon>
        <taxon>Actinomycetes</taxon>
        <taxon>Mycobacteriales</taxon>
        <taxon>Fodinicola</taxon>
    </lineage>
</organism>
<name>A0ABN2J6A1_9ACTN</name>
<keyword evidence="11" id="KW-1185">Reference proteome</keyword>
<keyword evidence="10" id="KW-0328">Glycosyltransferase</keyword>
<keyword evidence="4 10" id="KW-0067">ATP-binding</keyword>
<evidence type="ECO:0000259" key="9">
    <source>
        <dbReference type="PROSITE" id="PS50929"/>
    </source>
</evidence>
<comment type="caution">
    <text evidence="10">The sequence shown here is derived from an EMBL/GenBank/DDBJ whole genome shotgun (WGS) entry which is preliminary data.</text>
</comment>
<dbReference type="InterPro" id="IPR039421">
    <property type="entry name" value="Type_1_exporter"/>
</dbReference>
<dbReference type="EMBL" id="BAAANY010000042">
    <property type="protein sequence ID" value="GAA1718078.1"/>
    <property type="molecule type" value="Genomic_DNA"/>
</dbReference>
<evidence type="ECO:0000313" key="10">
    <source>
        <dbReference type="EMBL" id="GAA1718078.1"/>
    </source>
</evidence>
<dbReference type="Proteomes" id="UP001500618">
    <property type="component" value="Unassembled WGS sequence"/>
</dbReference>
<dbReference type="InterPro" id="IPR003439">
    <property type="entry name" value="ABC_transporter-like_ATP-bd"/>
</dbReference>
<dbReference type="Gene3D" id="3.40.50.300">
    <property type="entry name" value="P-loop containing nucleotide triphosphate hydrolases"/>
    <property type="match status" value="1"/>
</dbReference>
<keyword evidence="2 7" id="KW-0812">Transmembrane</keyword>
<sequence length="597" mass="64475">MRTAFRVTGLVWRSAPWHLVAYVVLTALGGLTSVVVAWLTKLALDRLVSPGPVGLLLALATGIAVWGLVGALNPQFGQYLRAELDRRAGLRAKDTLFAAVERFTGLSRFEDPEFLDRLRLAEQSATSPGQLIDSVLVVGRGGVTLIGFVGALAIISPWFTFVVLAAAAPALLVELRLAKQRTEMILTLTPIQRRELFYASMLSMASAAKEIRLFGLGPLLRGRMITEARRGNATSRDMDRKELVHHGGLIALAGTIAGTGLVWALMAAGAGELTVGDVSLFVAATAAVQSATSAMVSAAARVRQQVLLFEHFDAVISAGPDLPEPSQPGEISALRKGIELRDVWFRYSDAHPWVLRGVNLFLPHQSTVALVGRNGGGKSTIVKLLCRFYDPTRGEIRWDGVDIRDIPVGELRTRMGAVFQDFVAYDFSASDNIAIGDLSAIADPDRIELAARRAGVHDAIAALPRGYDTLLTRAFRSQSDVDRDPGVVLSGGQWQRVALARAFLREDRDLVILDEPSAGLDAEAEHEVHSRLREIRAGRTSLLISHRLGTIRGADHIAVLVDGLIAEQGTHCELLAADGDYARLFNLQAEGYLAVTS</sequence>
<feature type="domain" description="ABC transporter" evidence="8">
    <location>
        <begin position="338"/>
        <end position="587"/>
    </location>
</feature>
<dbReference type="InterPro" id="IPR036640">
    <property type="entry name" value="ABC1_TM_sf"/>
</dbReference>
<evidence type="ECO:0000256" key="2">
    <source>
        <dbReference type="ARBA" id="ARBA00022692"/>
    </source>
</evidence>
<feature type="transmembrane region" description="Helical" evidence="7">
    <location>
        <begin position="52"/>
        <end position="72"/>
    </location>
</feature>
<evidence type="ECO:0000256" key="6">
    <source>
        <dbReference type="ARBA" id="ARBA00023136"/>
    </source>
</evidence>
<dbReference type="PANTHER" id="PTHR43394">
    <property type="entry name" value="ATP-DEPENDENT PERMEASE MDL1, MITOCHONDRIAL"/>
    <property type="match status" value="1"/>
</dbReference>
<protein>
    <submittedName>
        <fullName evidence="10">ABC transporter ATP-binding protein</fullName>
    </submittedName>
</protein>
<evidence type="ECO:0000256" key="7">
    <source>
        <dbReference type="SAM" id="Phobius"/>
    </source>
</evidence>
<evidence type="ECO:0000259" key="8">
    <source>
        <dbReference type="PROSITE" id="PS50893"/>
    </source>
</evidence>
<feature type="transmembrane region" description="Helical" evidence="7">
    <location>
        <begin position="145"/>
        <end position="173"/>
    </location>
</feature>
<feature type="transmembrane region" description="Helical" evidence="7">
    <location>
        <begin position="278"/>
        <end position="300"/>
    </location>
</feature>
<dbReference type="PANTHER" id="PTHR43394:SF1">
    <property type="entry name" value="ATP-BINDING CASSETTE SUB-FAMILY B MEMBER 10, MITOCHONDRIAL"/>
    <property type="match status" value="1"/>
</dbReference>
<keyword evidence="6 7" id="KW-0472">Membrane</keyword>
<dbReference type="InterPro" id="IPR027417">
    <property type="entry name" value="P-loop_NTPase"/>
</dbReference>
<dbReference type="GO" id="GO:0005524">
    <property type="term" value="F:ATP binding"/>
    <property type="evidence" value="ECO:0007669"/>
    <property type="project" value="UniProtKB-KW"/>
</dbReference>
<keyword evidence="10" id="KW-0808">Transferase</keyword>
<accession>A0ABN2J6A1</accession>
<comment type="subcellular location">
    <subcellularLocation>
        <location evidence="1">Cell membrane</location>
        <topology evidence="1">Multi-pass membrane protein</topology>
    </subcellularLocation>
</comment>
<gene>
    <name evidence="10" type="ORF">GCM10009765_78160</name>
</gene>
<feature type="domain" description="ABC transmembrane type-1" evidence="9">
    <location>
        <begin position="20"/>
        <end position="304"/>
    </location>
</feature>
<dbReference type="InterPro" id="IPR011527">
    <property type="entry name" value="ABC1_TM_dom"/>
</dbReference>
<keyword evidence="3" id="KW-0547">Nucleotide-binding</keyword>
<evidence type="ECO:0000256" key="4">
    <source>
        <dbReference type="ARBA" id="ARBA00022840"/>
    </source>
</evidence>
<feature type="transmembrane region" description="Helical" evidence="7">
    <location>
        <begin position="20"/>
        <end position="40"/>
    </location>
</feature>
<evidence type="ECO:0000256" key="5">
    <source>
        <dbReference type="ARBA" id="ARBA00022989"/>
    </source>
</evidence>
<dbReference type="Pfam" id="PF00005">
    <property type="entry name" value="ABC_tran"/>
    <property type="match status" value="1"/>
</dbReference>
<dbReference type="PROSITE" id="PS00211">
    <property type="entry name" value="ABC_TRANSPORTER_1"/>
    <property type="match status" value="1"/>
</dbReference>
<dbReference type="SMART" id="SM00382">
    <property type="entry name" value="AAA"/>
    <property type="match status" value="1"/>
</dbReference>
<evidence type="ECO:0000256" key="3">
    <source>
        <dbReference type="ARBA" id="ARBA00022741"/>
    </source>
</evidence>
<evidence type="ECO:0000313" key="11">
    <source>
        <dbReference type="Proteomes" id="UP001500618"/>
    </source>
</evidence>
<keyword evidence="5 7" id="KW-1133">Transmembrane helix</keyword>